<dbReference type="InterPro" id="IPR043741">
    <property type="entry name" value="DUF5686"/>
</dbReference>
<proteinExistence type="predicted"/>
<organism evidence="1 2">
    <name type="scientific">Xylanibacter rarus</name>
    <dbReference type="NCBI Taxonomy" id="1676614"/>
    <lineage>
        <taxon>Bacteria</taxon>
        <taxon>Pseudomonadati</taxon>
        <taxon>Bacteroidota</taxon>
        <taxon>Bacteroidia</taxon>
        <taxon>Bacteroidales</taxon>
        <taxon>Prevotellaceae</taxon>
        <taxon>Xylanibacter</taxon>
    </lineage>
</organism>
<gene>
    <name evidence="1" type="ORF">ACU52_05565</name>
</gene>
<dbReference type="Proteomes" id="UP000036951">
    <property type="component" value="Unassembled WGS sequence"/>
</dbReference>
<comment type="caution">
    <text evidence="1">The sequence shown here is derived from an EMBL/GenBank/DDBJ whole genome shotgun (WGS) entry which is preliminary data.</text>
</comment>
<dbReference type="AlphaFoldDB" id="A0A8E1QYI5"/>
<reference evidence="1 2" key="1">
    <citation type="submission" date="2015-06" db="EMBL/GenBank/DDBJ databases">
        <title>Prevotella sp. 109, sp. nov., a novel member of the family Prevotellaceae isolated from human faeces.</title>
        <authorList>
            <person name="Shkoporov A.N."/>
            <person name="Chaplin A.V."/>
            <person name="Kafarskaia L.I."/>
            <person name="Efimov B.A."/>
        </authorList>
    </citation>
    <scope>NUCLEOTIDE SEQUENCE [LARGE SCALE GENOMIC DNA]</scope>
    <source>
        <strain evidence="1 2">109</strain>
    </source>
</reference>
<evidence type="ECO:0000313" key="2">
    <source>
        <dbReference type="Proteomes" id="UP000036951"/>
    </source>
</evidence>
<protein>
    <submittedName>
        <fullName evidence="1">Uncharacterized protein</fullName>
    </submittedName>
</protein>
<keyword evidence="2" id="KW-1185">Reference proteome</keyword>
<sequence length="681" mass="80171">MYICKVEIIKRIILISLLVFCLIPYRTKAETTSDSLILQRVLKYKQSVSEEVKGIHTNVYLRYYFKTDKRNITLMAIPSMYAISRGRREYVGETYSNIYIKDNYISEATRQLNIGTIPHHKNAMTTLLKYLMPNIYDVTILDNQILSPFNTYNTKLYKYDITSLTDNRSEIVFRPKLHNTQMISGSAIVERTTGRIIRMQFMGEYDMVKFHIDVLMGKYGIYSLLPKKCDIDAVFHFIGNKIHASYHSVYDNPITLPDSIINSHDIKLMEEIRPDTLPIHFKDAYIKYGYNNTTDTIQNVKENKRWDQVLWDVLGDHIINRTKGNFGTNNQGAFRISPILNPLELSYSGRKGITYKLKINGSYNFSLNKDISLSFNSGYSFKQHQLYFRMPIRFTYNKRRNGYTEFEIGNGNRITNSSIVDQIKNETLDSINWDNMNLDYFKDFYFKFKANYDLSDKWSIQPGIIYHKRSAVDKTGFEQAKRPTEYYSFAPSLQIQFRPYGWNGPIFTTDYERGVKNVFNSDMEYERFEFDASWKKQFHSLKAISLRVGSGFYTSKSRTSYFLDYTNFREENIPGGWNDDWTGEFQLLNSNWYNASEYYVRTNATYESPLMLLSRIPYVGRLMEIERIYVNTLFVEHLHPYIECGYGFTNRFFSMGLFLATRNADFEGIGCRFGFELFRDW</sequence>
<dbReference type="EMBL" id="LFQU01000007">
    <property type="protein sequence ID" value="KOO68957.1"/>
    <property type="molecule type" value="Genomic_DNA"/>
</dbReference>
<name>A0A8E1QYI5_9BACT</name>
<accession>A0A8E1QYI5</accession>
<evidence type="ECO:0000313" key="1">
    <source>
        <dbReference type="EMBL" id="KOO68957.1"/>
    </source>
</evidence>
<dbReference type="Pfam" id="PF18939">
    <property type="entry name" value="DUF5686"/>
    <property type="match status" value="1"/>
</dbReference>